<evidence type="ECO:0000256" key="4">
    <source>
        <dbReference type="SAM" id="MobiDB-lite"/>
    </source>
</evidence>
<protein>
    <submittedName>
        <fullName evidence="5">ABC transporter substrate-binding protein</fullName>
    </submittedName>
</protein>
<organism evidence="5 6">
    <name type="scientific">Arthrobacter psychrolactophilus</name>
    <dbReference type="NCBI Taxonomy" id="92442"/>
    <lineage>
        <taxon>Bacteria</taxon>
        <taxon>Bacillati</taxon>
        <taxon>Actinomycetota</taxon>
        <taxon>Actinomycetes</taxon>
        <taxon>Micrococcales</taxon>
        <taxon>Micrococcaceae</taxon>
        <taxon>Arthrobacter</taxon>
    </lineage>
</organism>
<evidence type="ECO:0000313" key="5">
    <source>
        <dbReference type="EMBL" id="PYI39009.1"/>
    </source>
</evidence>
<dbReference type="GO" id="GO:0055052">
    <property type="term" value="C:ATP-binding cassette (ABC) transporter complex, substrate-binding subunit-containing"/>
    <property type="evidence" value="ECO:0007669"/>
    <property type="project" value="TreeGrafter"/>
</dbReference>
<dbReference type="CDD" id="cd14748">
    <property type="entry name" value="PBP2_UgpB"/>
    <property type="match status" value="1"/>
</dbReference>
<name>A0A2V5IR50_9MICC</name>
<feature type="compositionally biased region" description="Polar residues" evidence="4">
    <location>
        <begin position="1"/>
        <end position="12"/>
    </location>
</feature>
<sequence>MTSRESIATRQNAAAKPRKEAPTSRNRAKELHVKTPTKTRLTKILALAAVAPFVLTACGGGGGSSSGDATSLTLMDYYNNDPDKGLIQTAIDKCAADIGVTITREVVPGKDLIQKVLQKSSSKTLPDILMLDNPDVQEIASTGGLAPLSDFNVDTSGFAQGMLDAGTYEGEVYGLAPTANTLGLFYNKKLLSDAGLTPPTTWDELKTTAAALTKGDQYGLAFSAIATYEGAWQFLPFMWTNGGSETTLDSPENKEALQLWKDLVSSGSVSKGAINWGQGDVKDQFMAGKAAMMINGPWQIPALNDDSALEWGSVQVPINKTGQTPTAPLGGEVWTIPQTGNKDKQAKAAEFISCFTSDDNQVNLGSERYTVPTKPELAKAYVEKMPDMESFTEQIANARSRTGNLGAEWPKAATEIYTAIQLALTDKATVDEAFAQAAKG</sequence>
<proteinExistence type="inferred from homology"/>
<dbReference type="Pfam" id="PF13416">
    <property type="entry name" value="SBP_bac_8"/>
    <property type="match status" value="1"/>
</dbReference>
<dbReference type="PANTHER" id="PTHR30061">
    <property type="entry name" value="MALTOSE-BINDING PERIPLASMIC PROTEIN"/>
    <property type="match status" value="1"/>
</dbReference>
<evidence type="ECO:0000256" key="1">
    <source>
        <dbReference type="ARBA" id="ARBA00008520"/>
    </source>
</evidence>
<dbReference type="GO" id="GO:0015768">
    <property type="term" value="P:maltose transport"/>
    <property type="evidence" value="ECO:0007669"/>
    <property type="project" value="TreeGrafter"/>
</dbReference>
<dbReference type="EMBL" id="QJVC01000004">
    <property type="protein sequence ID" value="PYI39009.1"/>
    <property type="molecule type" value="Genomic_DNA"/>
</dbReference>
<comment type="similarity">
    <text evidence="1">Belongs to the bacterial solute-binding protein 1 family.</text>
</comment>
<keyword evidence="2" id="KW-0813">Transport</keyword>
<dbReference type="InterPro" id="IPR006059">
    <property type="entry name" value="SBP"/>
</dbReference>
<dbReference type="GO" id="GO:0042956">
    <property type="term" value="P:maltodextrin transmembrane transport"/>
    <property type="evidence" value="ECO:0007669"/>
    <property type="project" value="TreeGrafter"/>
</dbReference>
<keyword evidence="3" id="KW-0732">Signal</keyword>
<dbReference type="OrthoDB" id="9780991at2"/>
<comment type="caution">
    <text evidence="5">The sequence shown here is derived from an EMBL/GenBank/DDBJ whole genome shotgun (WGS) entry which is preliminary data.</text>
</comment>
<dbReference type="GO" id="GO:1901982">
    <property type="term" value="F:maltose binding"/>
    <property type="evidence" value="ECO:0007669"/>
    <property type="project" value="TreeGrafter"/>
</dbReference>
<evidence type="ECO:0000313" key="6">
    <source>
        <dbReference type="Proteomes" id="UP000247980"/>
    </source>
</evidence>
<dbReference type="PANTHER" id="PTHR30061:SF50">
    <property type="entry name" value="MALTOSE_MALTODEXTRIN-BINDING PERIPLASMIC PROTEIN"/>
    <property type="match status" value="1"/>
</dbReference>
<feature type="region of interest" description="Disordered" evidence="4">
    <location>
        <begin position="1"/>
        <end position="35"/>
    </location>
</feature>
<dbReference type="Gene3D" id="3.40.190.10">
    <property type="entry name" value="Periplasmic binding protein-like II"/>
    <property type="match status" value="2"/>
</dbReference>
<feature type="compositionally biased region" description="Basic and acidic residues" evidence="4">
    <location>
        <begin position="17"/>
        <end position="33"/>
    </location>
</feature>
<evidence type="ECO:0000256" key="2">
    <source>
        <dbReference type="ARBA" id="ARBA00022448"/>
    </source>
</evidence>
<gene>
    <name evidence="5" type="ORF">CVS30_06765</name>
</gene>
<accession>A0A2V5IR50</accession>
<reference evidence="5 6" key="1">
    <citation type="submission" date="2018-05" db="EMBL/GenBank/DDBJ databases">
        <title>Genetic diversity of glacier-inhabiting Cryobacterium bacteria in China and description of Cryobacterium mengkeensis sp. nov. and Arthrobacter glacialis sp. nov.</title>
        <authorList>
            <person name="Liu Q."/>
            <person name="Xin Y.-H."/>
        </authorList>
    </citation>
    <scope>NUCLEOTIDE SEQUENCE [LARGE SCALE GENOMIC DNA]</scope>
    <source>
        <strain evidence="5 6">B7</strain>
    </source>
</reference>
<evidence type="ECO:0000256" key="3">
    <source>
        <dbReference type="ARBA" id="ARBA00022729"/>
    </source>
</evidence>
<dbReference type="AlphaFoldDB" id="A0A2V5IR50"/>
<keyword evidence="6" id="KW-1185">Reference proteome</keyword>
<dbReference type="Proteomes" id="UP000247980">
    <property type="component" value="Unassembled WGS sequence"/>
</dbReference>
<dbReference type="SUPFAM" id="SSF53850">
    <property type="entry name" value="Periplasmic binding protein-like II"/>
    <property type="match status" value="1"/>
</dbReference>